<evidence type="ECO:0000256" key="4">
    <source>
        <dbReference type="RuleBase" id="RU000454"/>
    </source>
</evidence>
<dbReference type="InterPro" id="IPR021109">
    <property type="entry name" value="Peptidase_aspartic_dom_sf"/>
</dbReference>
<dbReference type="GO" id="GO:0006508">
    <property type="term" value="P:proteolysis"/>
    <property type="evidence" value="ECO:0007669"/>
    <property type="project" value="UniProtKB-KW"/>
</dbReference>
<dbReference type="InterPro" id="IPR001969">
    <property type="entry name" value="Aspartic_peptidase_AS"/>
</dbReference>
<feature type="active site" evidence="3">
    <location>
        <position position="103"/>
    </location>
</feature>
<evidence type="ECO:0000256" key="2">
    <source>
        <dbReference type="ARBA" id="ARBA00022750"/>
    </source>
</evidence>
<proteinExistence type="inferred from homology"/>
<keyword evidence="4" id="KW-0378">Hydrolase</keyword>
<dbReference type="GO" id="GO:0004190">
    <property type="term" value="F:aspartic-type endopeptidase activity"/>
    <property type="evidence" value="ECO:0007669"/>
    <property type="project" value="UniProtKB-KW"/>
</dbReference>
<organism evidence="7 8">
    <name type="scientific">Obba rivulosa</name>
    <dbReference type="NCBI Taxonomy" id="1052685"/>
    <lineage>
        <taxon>Eukaryota</taxon>
        <taxon>Fungi</taxon>
        <taxon>Dikarya</taxon>
        <taxon>Basidiomycota</taxon>
        <taxon>Agaricomycotina</taxon>
        <taxon>Agaricomycetes</taxon>
        <taxon>Polyporales</taxon>
        <taxon>Gelatoporiaceae</taxon>
        <taxon>Obba</taxon>
    </lineage>
</organism>
<evidence type="ECO:0000313" key="7">
    <source>
        <dbReference type="EMBL" id="OCH93069.1"/>
    </source>
</evidence>
<protein>
    <submittedName>
        <fullName evidence="7">Acid protease</fullName>
    </submittedName>
</protein>
<comment type="similarity">
    <text evidence="1 4">Belongs to the peptidase A1 family.</text>
</comment>
<keyword evidence="2 4" id="KW-0064">Aspartyl protease</keyword>
<dbReference type="EMBL" id="KV722360">
    <property type="protein sequence ID" value="OCH93069.1"/>
    <property type="molecule type" value="Genomic_DNA"/>
</dbReference>
<dbReference type="InterPro" id="IPR001461">
    <property type="entry name" value="Aspartic_peptidase_A1"/>
</dbReference>
<feature type="domain" description="Peptidase A1" evidence="6">
    <location>
        <begin position="85"/>
        <end position="405"/>
    </location>
</feature>
<feature type="signal peptide" evidence="5">
    <location>
        <begin position="1"/>
        <end position="19"/>
    </location>
</feature>
<keyword evidence="5" id="KW-0732">Signal</keyword>
<sequence>MFSPVLLFSLCAIAVTVNAAVIRDSPITLPVVKRLHLTGESTIVDIERNRLLALRGGSLRRRDPGTANAVATNQAVSYVTTVSQRVSTVGIGSPPTDYTLIVDTGSSNTFVGAEKPYVLTSTSRKTEETVSVSYGSGQFSGPQYFDTVTLGELTIPQQGIADAQLAQGFGPGIDGILGIGPTDLTEGTLSPNALGVIPTVTDNAYFEGLISQDAVGVSFQPTTSESDTNGELTFGGADSSKYTGELSFVPITTTYPSNQYVGIDQSITYGSSGISILSPTSGIVDTGSTLLYLATDALERYLDAVAGSDEVDPVTGLYTISSENFANLESLFFHIGDVTYEFTANAQIWPRSLNSNIGGNADTIYLVVADNMENTGSGLDFINGLVWLERFYLVYDSGDVQVGFATTPYTNATSN</sequence>
<dbReference type="PANTHER" id="PTHR47966:SF51">
    <property type="entry name" value="BETA-SITE APP-CLEAVING ENZYME, ISOFORM A-RELATED"/>
    <property type="match status" value="1"/>
</dbReference>
<dbReference type="PROSITE" id="PS51767">
    <property type="entry name" value="PEPTIDASE_A1"/>
    <property type="match status" value="1"/>
</dbReference>
<feature type="active site" evidence="3">
    <location>
        <position position="285"/>
    </location>
</feature>
<keyword evidence="4 7" id="KW-0645">Protease</keyword>
<dbReference type="PANTHER" id="PTHR47966">
    <property type="entry name" value="BETA-SITE APP-CLEAVING ENZYME, ISOFORM A-RELATED"/>
    <property type="match status" value="1"/>
</dbReference>
<dbReference type="InterPro" id="IPR034164">
    <property type="entry name" value="Pepsin-like_dom"/>
</dbReference>
<dbReference type="Proteomes" id="UP000250043">
    <property type="component" value="Unassembled WGS sequence"/>
</dbReference>
<evidence type="ECO:0000256" key="3">
    <source>
        <dbReference type="PIRSR" id="PIRSR601461-1"/>
    </source>
</evidence>
<evidence type="ECO:0000256" key="5">
    <source>
        <dbReference type="SAM" id="SignalP"/>
    </source>
</evidence>
<name>A0A8E2DNI3_9APHY</name>
<dbReference type="InterPro" id="IPR033121">
    <property type="entry name" value="PEPTIDASE_A1"/>
</dbReference>
<dbReference type="CDD" id="cd05471">
    <property type="entry name" value="pepsin_like"/>
    <property type="match status" value="1"/>
</dbReference>
<dbReference type="PRINTS" id="PR00792">
    <property type="entry name" value="PEPSIN"/>
</dbReference>
<dbReference type="SUPFAM" id="SSF50630">
    <property type="entry name" value="Acid proteases"/>
    <property type="match status" value="1"/>
</dbReference>
<reference evidence="7 8" key="1">
    <citation type="submission" date="2016-07" db="EMBL/GenBank/DDBJ databases">
        <title>Draft genome of the white-rot fungus Obba rivulosa 3A-2.</title>
        <authorList>
            <consortium name="DOE Joint Genome Institute"/>
            <person name="Miettinen O."/>
            <person name="Riley R."/>
            <person name="Acob R."/>
            <person name="Barry K."/>
            <person name="Cullen D."/>
            <person name="De Vries R."/>
            <person name="Hainaut M."/>
            <person name="Hatakka A."/>
            <person name="Henrissat B."/>
            <person name="Hilden K."/>
            <person name="Kuo R."/>
            <person name="Labutti K."/>
            <person name="Lipzen A."/>
            <person name="Makela M.R."/>
            <person name="Sandor L."/>
            <person name="Spatafora J.W."/>
            <person name="Grigoriev I.V."/>
            <person name="Hibbett D.S."/>
        </authorList>
    </citation>
    <scope>NUCLEOTIDE SEQUENCE [LARGE SCALE GENOMIC DNA]</scope>
    <source>
        <strain evidence="7 8">3A-2</strain>
    </source>
</reference>
<gene>
    <name evidence="7" type="ORF">OBBRIDRAFT_863013</name>
</gene>
<dbReference type="PROSITE" id="PS00141">
    <property type="entry name" value="ASP_PROTEASE"/>
    <property type="match status" value="1"/>
</dbReference>
<evidence type="ECO:0000313" key="8">
    <source>
        <dbReference type="Proteomes" id="UP000250043"/>
    </source>
</evidence>
<dbReference type="Gene3D" id="2.40.70.10">
    <property type="entry name" value="Acid Proteases"/>
    <property type="match status" value="2"/>
</dbReference>
<dbReference type="OrthoDB" id="660550at2759"/>
<dbReference type="AlphaFoldDB" id="A0A8E2DNI3"/>
<evidence type="ECO:0000259" key="6">
    <source>
        <dbReference type="PROSITE" id="PS51767"/>
    </source>
</evidence>
<evidence type="ECO:0000256" key="1">
    <source>
        <dbReference type="ARBA" id="ARBA00007447"/>
    </source>
</evidence>
<keyword evidence="8" id="KW-1185">Reference proteome</keyword>
<feature type="chain" id="PRO_5034430231" evidence="5">
    <location>
        <begin position="20"/>
        <end position="415"/>
    </location>
</feature>
<accession>A0A8E2DNI3</accession>
<dbReference type="Pfam" id="PF00026">
    <property type="entry name" value="Asp"/>
    <property type="match status" value="1"/>
</dbReference>